<gene>
    <name evidence="1" type="ORF">GMARGA_LOCUS9174</name>
</gene>
<dbReference type="SUPFAM" id="SSF56112">
    <property type="entry name" value="Protein kinase-like (PK-like)"/>
    <property type="match status" value="1"/>
</dbReference>
<dbReference type="Proteomes" id="UP000789901">
    <property type="component" value="Unassembled WGS sequence"/>
</dbReference>
<proteinExistence type="predicted"/>
<organism evidence="1 2">
    <name type="scientific">Gigaspora margarita</name>
    <dbReference type="NCBI Taxonomy" id="4874"/>
    <lineage>
        <taxon>Eukaryota</taxon>
        <taxon>Fungi</taxon>
        <taxon>Fungi incertae sedis</taxon>
        <taxon>Mucoromycota</taxon>
        <taxon>Glomeromycotina</taxon>
        <taxon>Glomeromycetes</taxon>
        <taxon>Diversisporales</taxon>
        <taxon>Gigasporaceae</taxon>
        <taxon>Gigaspora</taxon>
    </lineage>
</organism>
<dbReference type="InterPro" id="IPR011009">
    <property type="entry name" value="Kinase-like_dom_sf"/>
</dbReference>
<evidence type="ECO:0000313" key="1">
    <source>
        <dbReference type="EMBL" id="CAG8647437.1"/>
    </source>
</evidence>
<name>A0ABN7UPN7_GIGMA</name>
<accession>A0ABN7UPN7</accession>
<protein>
    <submittedName>
        <fullName evidence="1">34416_t:CDS:1</fullName>
    </submittedName>
</protein>
<dbReference type="EMBL" id="CAJVQB010004858">
    <property type="protein sequence ID" value="CAG8647437.1"/>
    <property type="molecule type" value="Genomic_DNA"/>
</dbReference>
<comment type="caution">
    <text evidence="1">The sequence shown here is derived from an EMBL/GenBank/DDBJ whole genome shotgun (WGS) entry which is preliminary data.</text>
</comment>
<reference evidence="1 2" key="1">
    <citation type="submission" date="2021-06" db="EMBL/GenBank/DDBJ databases">
        <authorList>
            <person name="Kallberg Y."/>
            <person name="Tangrot J."/>
            <person name="Rosling A."/>
        </authorList>
    </citation>
    <scope>NUCLEOTIDE SEQUENCE [LARGE SCALE GENOMIC DNA]</scope>
    <source>
        <strain evidence="1 2">120-4 pot B 10/14</strain>
    </source>
</reference>
<sequence>MNDLSVINQNRVNEYWKKSWALVNIEKYPTADLQFESVRSSFHGDPSLLEHERIHLINRLEKFKTRWKSSHRNTGADEKRQCQICQSWTYSIQYCEFCIQDYLKVDFGNWTSGNDEIDIIIRQSQICVSSPEKIFRWIPYEDFEKVTLKTKGGHASIYSAIWKDGLLKWDSEELLFENVGPRCVILKKLENSSQMDGRWLEKCYGITQEPGTLDFILVLNHLECNLHQFLIEHNYTLTWKQKFDIIGDLAYKLGKIHNADSVHGNLHCEITKFVKNYYESSYTETYKDMESQLATSRISAYSQENTELKTYLHNSQLYCFKDLPRPKNATDEIKDKSVKINRNGKK</sequence>
<keyword evidence="2" id="KW-1185">Reference proteome</keyword>
<evidence type="ECO:0000313" key="2">
    <source>
        <dbReference type="Proteomes" id="UP000789901"/>
    </source>
</evidence>
<dbReference type="Gene3D" id="1.10.510.10">
    <property type="entry name" value="Transferase(Phosphotransferase) domain 1"/>
    <property type="match status" value="1"/>
</dbReference>